<reference evidence="1" key="1">
    <citation type="journal article" date="2020" name="Stud. Mycol.">
        <title>101 Dothideomycetes genomes: a test case for predicting lifestyles and emergence of pathogens.</title>
        <authorList>
            <person name="Haridas S."/>
            <person name="Albert R."/>
            <person name="Binder M."/>
            <person name="Bloem J."/>
            <person name="Labutti K."/>
            <person name="Salamov A."/>
            <person name="Andreopoulos B."/>
            <person name="Baker S."/>
            <person name="Barry K."/>
            <person name="Bills G."/>
            <person name="Bluhm B."/>
            <person name="Cannon C."/>
            <person name="Castanera R."/>
            <person name="Culley D."/>
            <person name="Daum C."/>
            <person name="Ezra D."/>
            <person name="Gonzalez J."/>
            <person name="Henrissat B."/>
            <person name="Kuo A."/>
            <person name="Liang C."/>
            <person name="Lipzen A."/>
            <person name="Lutzoni F."/>
            <person name="Magnuson J."/>
            <person name="Mondo S."/>
            <person name="Nolan M."/>
            <person name="Ohm R."/>
            <person name="Pangilinan J."/>
            <person name="Park H.-J."/>
            <person name="Ramirez L."/>
            <person name="Alfaro M."/>
            <person name="Sun H."/>
            <person name="Tritt A."/>
            <person name="Yoshinaga Y."/>
            <person name="Zwiers L.-H."/>
            <person name="Turgeon B."/>
            <person name="Goodwin S."/>
            <person name="Spatafora J."/>
            <person name="Crous P."/>
            <person name="Grigoriev I."/>
        </authorList>
    </citation>
    <scope>NUCLEOTIDE SEQUENCE</scope>
    <source>
        <strain evidence="1">CBS 122367</strain>
    </source>
</reference>
<keyword evidence="2" id="KW-1185">Reference proteome</keyword>
<protein>
    <submittedName>
        <fullName evidence="1">Uncharacterized protein</fullName>
    </submittedName>
</protein>
<dbReference type="AlphaFoldDB" id="A0A6G1IBS0"/>
<proteinExistence type="predicted"/>
<dbReference type="Proteomes" id="UP000799291">
    <property type="component" value="Unassembled WGS sequence"/>
</dbReference>
<organism evidence="1 2">
    <name type="scientific">Lentithecium fluviatile CBS 122367</name>
    <dbReference type="NCBI Taxonomy" id="1168545"/>
    <lineage>
        <taxon>Eukaryota</taxon>
        <taxon>Fungi</taxon>
        <taxon>Dikarya</taxon>
        <taxon>Ascomycota</taxon>
        <taxon>Pezizomycotina</taxon>
        <taxon>Dothideomycetes</taxon>
        <taxon>Pleosporomycetidae</taxon>
        <taxon>Pleosporales</taxon>
        <taxon>Massarineae</taxon>
        <taxon>Lentitheciaceae</taxon>
        <taxon>Lentithecium</taxon>
    </lineage>
</organism>
<dbReference type="EMBL" id="MU005657">
    <property type="protein sequence ID" value="KAF2675646.1"/>
    <property type="molecule type" value="Genomic_DNA"/>
</dbReference>
<gene>
    <name evidence="1" type="ORF">K458DRAFT_397758</name>
</gene>
<accession>A0A6G1IBS0</accession>
<evidence type="ECO:0000313" key="1">
    <source>
        <dbReference type="EMBL" id="KAF2675646.1"/>
    </source>
</evidence>
<name>A0A6G1IBS0_9PLEO</name>
<evidence type="ECO:0000313" key="2">
    <source>
        <dbReference type="Proteomes" id="UP000799291"/>
    </source>
</evidence>
<sequence>MMPYYMIQIQYVAFAIIAVGLDLSKQEDWPPYFGQISHVTTSIFMLPSPVNITFEERLDGVVVFFFTQAAAITVEDFVQWTLREVGLESAGRSFPKTLFGYVWVTAFFWHSLPHI</sequence>